<protein>
    <submittedName>
        <fullName evidence="5">Uncharacterized protein</fullName>
    </submittedName>
</protein>
<reference evidence="5 6" key="2">
    <citation type="journal article" date="2018" name="PLoS ONE">
        <title>The draft genome of Kipferlia bialata reveals reductive genome evolution in fornicate parasites.</title>
        <authorList>
            <person name="Tanifuji G."/>
            <person name="Takabayashi S."/>
            <person name="Kume K."/>
            <person name="Takagi M."/>
            <person name="Nakayama T."/>
            <person name="Kamikawa R."/>
            <person name="Inagaki Y."/>
            <person name="Hashimoto T."/>
        </authorList>
    </citation>
    <scope>NUCLEOTIDE SEQUENCE [LARGE SCALE GENOMIC DNA]</scope>
    <source>
        <strain evidence="5">NY0173</strain>
    </source>
</reference>
<dbReference type="Proteomes" id="UP000265618">
    <property type="component" value="Unassembled WGS sequence"/>
</dbReference>
<evidence type="ECO:0000313" key="6">
    <source>
        <dbReference type="Proteomes" id="UP000265618"/>
    </source>
</evidence>
<dbReference type="EMBL" id="BDIP01001596">
    <property type="protein sequence ID" value="GIQ84725.1"/>
    <property type="molecule type" value="Genomic_DNA"/>
</dbReference>
<comment type="caution">
    <text evidence="5">The sequence shown here is derived from an EMBL/GenBank/DDBJ whole genome shotgun (WGS) entry which is preliminary data.</text>
</comment>
<gene>
    <name evidence="2" type="ORF">KIPB_002658</name>
    <name evidence="3" type="ORF">KIPB_004466</name>
    <name evidence="4" type="ORF">KIPB_004696</name>
    <name evidence="5" type="ORF">KIPB_006273</name>
</gene>
<organism evidence="5 6">
    <name type="scientific">Kipferlia bialata</name>
    <dbReference type="NCBI Taxonomy" id="797122"/>
    <lineage>
        <taxon>Eukaryota</taxon>
        <taxon>Metamonada</taxon>
        <taxon>Carpediemonas-like organisms</taxon>
        <taxon>Kipferlia</taxon>
    </lineage>
</organism>
<reference evidence="5" key="1">
    <citation type="submission" date="2016-10" db="EMBL/GenBank/DDBJ databases">
        <authorList>
            <person name="Tanifuji G."/>
            <person name="Kume K."/>
            <person name="Nakayama T."/>
            <person name="Takabayashi S."/>
            <person name="Hashimoto T."/>
        </authorList>
    </citation>
    <scope>NUCLEOTIDE SEQUENCE</scope>
    <source>
        <strain evidence="5">NY0173</strain>
    </source>
</reference>
<dbReference type="EMBL" id="BDIP01001028">
    <property type="protein sequence ID" value="GIQ83385.1"/>
    <property type="molecule type" value="Genomic_DNA"/>
</dbReference>
<evidence type="ECO:0000313" key="5">
    <source>
        <dbReference type="EMBL" id="GIQ84725.1"/>
    </source>
</evidence>
<name>A0A9K3CYF7_9EUKA</name>
<evidence type="ECO:0000256" key="1">
    <source>
        <dbReference type="SAM" id="MobiDB-lite"/>
    </source>
</evidence>
<accession>A0A9K3CYF7</accession>
<feature type="region of interest" description="Disordered" evidence="1">
    <location>
        <begin position="143"/>
        <end position="206"/>
    </location>
</feature>
<keyword evidence="6" id="KW-1185">Reference proteome</keyword>
<sequence>MGWTVNLSVTGVHLPARLQSRNAPLTCRLEVGGQTKSTPVFQEISAIPPAPLEFDCDTVPQRVGVVLLRGSVLEAAGHCRLVGQGGRDSYEIVHMQHAQTPGPMYNGLTETSYLEMTVTVTPTVTQTVQRPVDTVPKRVRFKGGRERLRQPEVGAGIARSTLDSPLDPYQSPRSEAETGRVSAPPDRDTRGDMLSQRGKARGLRHV</sequence>
<dbReference type="AlphaFoldDB" id="A0A9K3CYF7"/>
<proteinExistence type="predicted"/>
<evidence type="ECO:0000313" key="3">
    <source>
        <dbReference type="EMBL" id="GIQ83189.1"/>
    </source>
</evidence>
<dbReference type="EMBL" id="BDIP01000956">
    <property type="protein sequence ID" value="GIQ83189.1"/>
    <property type="molecule type" value="Genomic_DNA"/>
</dbReference>
<evidence type="ECO:0000313" key="4">
    <source>
        <dbReference type="EMBL" id="GIQ83385.1"/>
    </source>
</evidence>
<evidence type="ECO:0000313" key="2">
    <source>
        <dbReference type="EMBL" id="GIQ81667.1"/>
    </source>
</evidence>
<dbReference type="EMBL" id="BDIP01000459">
    <property type="protein sequence ID" value="GIQ81667.1"/>
    <property type="molecule type" value="Genomic_DNA"/>
</dbReference>